<protein>
    <submittedName>
        <fullName evidence="1">Uncharacterized protein</fullName>
    </submittedName>
</protein>
<evidence type="ECO:0000313" key="2">
    <source>
        <dbReference type="Proteomes" id="UP001302978"/>
    </source>
</evidence>
<dbReference type="AlphaFoldDB" id="A0AA96UZR7"/>
<sequence length="80" mass="9335">MRIAGTTLKAFLCCVCCVLYGYDERQSGTIFLKKMKKNAGSISFRFDKSYREDLRDPRMEVEDKLKSSKIVQNEIEQYPI</sequence>
<accession>A0AA96UZR7</accession>
<dbReference type="EMBL" id="CP131059">
    <property type="protein sequence ID" value="WNY23639.1"/>
    <property type="molecule type" value="Genomic_DNA"/>
</dbReference>
<reference evidence="1 2" key="1">
    <citation type="submission" date="2023-07" db="EMBL/GenBank/DDBJ databases">
        <title>Closed genoem sequence of Methanomicrococcus sp. Hf6.</title>
        <authorList>
            <person name="Poehlein A."/>
            <person name="Protasov E."/>
            <person name="Platt K."/>
            <person name="Reeh H."/>
            <person name="Daniel R."/>
            <person name="Brune A."/>
        </authorList>
    </citation>
    <scope>NUCLEOTIDE SEQUENCE [LARGE SCALE GENOMIC DNA]</scope>
    <source>
        <strain evidence="1 2">Hf6</strain>
    </source>
</reference>
<name>A0AA96UZR7_9EURY</name>
<organism evidence="1 2">
    <name type="scientific">Methanimicrococcus hongohii</name>
    <dbReference type="NCBI Taxonomy" id="3028295"/>
    <lineage>
        <taxon>Archaea</taxon>
        <taxon>Methanobacteriati</taxon>
        <taxon>Methanobacteriota</taxon>
        <taxon>Stenosarchaea group</taxon>
        <taxon>Methanomicrobia</taxon>
        <taxon>Methanosarcinales</taxon>
        <taxon>Methanosarcinaceae</taxon>
        <taxon>Methanimicrococcus</taxon>
    </lineage>
</organism>
<evidence type="ECO:0000313" key="1">
    <source>
        <dbReference type="EMBL" id="WNY23639.1"/>
    </source>
</evidence>
<gene>
    <name evidence="1" type="ORF">MmiHf6_09480</name>
</gene>
<dbReference type="Proteomes" id="UP001302978">
    <property type="component" value="Chromosome"/>
</dbReference>
<dbReference type="KEGG" id="mehf:MmiHf6_09480"/>
<keyword evidence="2" id="KW-1185">Reference proteome</keyword>
<proteinExistence type="predicted"/>